<dbReference type="GO" id="GO:0016491">
    <property type="term" value="F:oxidoreductase activity"/>
    <property type="evidence" value="ECO:0007669"/>
    <property type="project" value="InterPro"/>
</dbReference>
<dbReference type="PANTHER" id="PTHR13887:SF41">
    <property type="entry name" value="THIOREDOXIN SUPERFAMILY PROTEIN"/>
    <property type="match status" value="1"/>
</dbReference>
<evidence type="ECO:0000313" key="2">
    <source>
        <dbReference type="EMBL" id="ACT58707.1"/>
    </source>
</evidence>
<dbReference type="KEGG" id="hba:Hbal_1013"/>
<dbReference type="HOGENOM" id="CLU_069253_0_4_5"/>
<dbReference type="Proteomes" id="UP000002745">
    <property type="component" value="Chromosome"/>
</dbReference>
<proteinExistence type="predicted"/>
<accession>C6XQV1</accession>
<name>C6XQV1_HIRBI</name>
<evidence type="ECO:0000259" key="1">
    <source>
        <dbReference type="Pfam" id="PF01323"/>
    </source>
</evidence>
<dbReference type="PANTHER" id="PTHR13887">
    <property type="entry name" value="GLUTATHIONE S-TRANSFERASE KAPPA"/>
    <property type="match status" value="1"/>
</dbReference>
<dbReference type="EMBL" id="CP001678">
    <property type="protein sequence ID" value="ACT58707.1"/>
    <property type="molecule type" value="Genomic_DNA"/>
</dbReference>
<reference evidence="3" key="1">
    <citation type="journal article" date="2011" name="J. Bacteriol.">
        <title>Genome sequences of eight morphologically diverse alphaproteobacteria.</title>
        <authorList>
            <consortium name="US DOE Joint Genome Institute"/>
            <person name="Brown P.J."/>
            <person name="Kysela D.T."/>
            <person name="Buechlein A."/>
            <person name="Hemmerich C."/>
            <person name="Brun Y.V."/>
        </authorList>
    </citation>
    <scope>NUCLEOTIDE SEQUENCE [LARGE SCALE GENOMIC DNA]</scope>
    <source>
        <strain evidence="3">ATCC 49814 / DSM 5838 / IFAM 1418</strain>
    </source>
</reference>
<protein>
    <submittedName>
        <fullName evidence="2">DSBA oxidoreductase</fullName>
    </submittedName>
</protein>
<dbReference type="InterPro" id="IPR001853">
    <property type="entry name" value="DSBA-like_thioredoxin_dom"/>
</dbReference>
<dbReference type="Pfam" id="PF01323">
    <property type="entry name" value="DSBA"/>
    <property type="match status" value="1"/>
</dbReference>
<dbReference type="Gene3D" id="3.40.30.10">
    <property type="entry name" value="Glutaredoxin"/>
    <property type="match status" value="1"/>
</dbReference>
<dbReference type="STRING" id="582402.Hbal_1013"/>
<dbReference type="RefSeq" id="WP_015826857.1">
    <property type="nucleotide sequence ID" value="NC_012982.1"/>
</dbReference>
<dbReference type="OrthoDB" id="9799122at2"/>
<organism evidence="2 3">
    <name type="scientific">Hirschia baltica (strain ATCC 49814 / DSM 5838 / IFAM 1418)</name>
    <dbReference type="NCBI Taxonomy" id="582402"/>
    <lineage>
        <taxon>Bacteria</taxon>
        <taxon>Pseudomonadati</taxon>
        <taxon>Pseudomonadota</taxon>
        <taxon>Alphaproteobacteria</taxon>
        <taxon>Hyphomonadales</taxon>
        <taxon>Hyphomonadaceae</taxon>
        <taxon>Hirschia</taxon>
    </lineage>
</organism>
<gene>
    <name evidence="2" type="ordered locus">Hbal_1013</name>
</gene>
<dbReference type="AlphaFoldDB" id="C6XQV1"/>
<dbReference type="InterPro" id="IPR036249">
    <property type="entry name" value="Thioredoxin-like_sf"/>
</dbReference>
<keyword evidence="3" id="KW-1185">Reference proteome</keyword>
<dbReference type="SUPFAM" id="SSF52833">
    <property type="entry name" value="Thioredoxin-like"/>
    <property type="match status" value="1"/>
</dbReference>
<sequence>MTINLDMVSDVVCPWCWLGLRRVEAAIEIFGSDKVTLNMRPFQLDANVAPEGVDYKEYMRNKFGDTSSDNKWTQMREHLEAAGQAENIPFRFDGIPKRANTFNAHRIIRWAQGQSVDGKSLGPKAAEAFFHAYFKRHKDLNDTQTLLSLSEQIGLIPEVIEKLLGEDADVKSLQEEEAFFRNLGVSGVPTFIANGKYAIQGAQEVSALVIFLEQVEAGPNIPEEPA</sequence>
<dbReference type="eggNOG" id="COG2761">
    <property type="taxonomic scope" value="Bacteria"/>
</dbReference>
<dbReference type="CDD" id="cd03024">
    <property type="entry name" value="DsbA_FrnE"/>
    <property type="match status" value="1"/>
</dbReference>
<feature type="domain" description="DSBA-like thioredoxin" evidence="1">
    <location>
        <begin position="5"/>
        <end position="208"/>
    </location>
</feature>
<evidence type="ECO:0000313" key="3">
    <source>
        <dbReference type="Proteomes" id="UP000002745"/>
    </source>
</evidence>